<proteinExistence type="inferred from homology"/>
<dbReference type="InterPro" id="IPR018785">
    <property type="entry name" value="CDPF1_dom"/>
</dbReference>
<dbReference type="PRINTS" id="PR01995">
    <property type="entry name" value="UPF0595"/>
</dbReference>
<dbReference type="PANTHER" id="PTHR31849">
    <property type="entry name" value="CYSTEINE-RICH PDF MOTIF DOMAIN-CONTAINING PROTEIN 1"/>
    <property type="match status" value="1"/>
</dbReference>
<feature type="domain" description="Cysteine-rich DPF motif" evidence="4">
    <location>
        <begin position="148"/>
        <end position="241"/>
    </location>
</feature>
<evidence type="ECO:0000256" key="2">
    <source>
        <dbReference type="ARBA" id="ARBA00014801"/>
    </source>
</evidence>
<protein>
    <recommendedName>
        <fullName evidence="2">Cysteine-rich DPF motif domain-containing protein 1</fullName>
    </recommendedName>
</protein>
<evidence type="ECO:0000259" key="4">
    <source>
        <dbReference type="Pfam" id="PF10170"/>
    </source>
</evidence>
<accession>A0A8C2NFF5</accession>
<dbReference type="Pfam" id="PF10170">
    <property type="entry name" value="C6_DPF"/>
    <property type="match status" value="1"/>
</dbReference>
<dbReference type="Ensembl" id="ENSCHIT00010006241.1">
    <property type="protein sequence ID" value="ENSCHIP00010004477.1"/>
    <property type="gene ID" value="ENSCHIG00010003231.1"/>
</dbReference>
<comment type="similarity">
    <text evidence="1">Belongs to the CDPF1 family.</text>
</comment>
<dbReference type="InterPro" id="IPR042426">
    <property type="entry name" value="CDPF1"/>
</dbReference>
<dbReference type="PANTHER" id="PTHR31849:SF1">
    <property type="entry name" value="CYSTEINE-RICH DPF MOTIF DOMAIN-CONTAINING PROTEIN 1"/>
    <property type="match status" value="1"/>
</dbReference>
<organism evidence="5">
    <name type="scientific">Capra hircus</name>
    <name type="common">Goat</name>
    <dbReference type="NCBI Taxonomy" id="9925"/>
    <lineage>
        <taxon>Eukaryota</taxon>
        <taxon>Metazoa</taxon>
        <taxon>Chordata</taxon>
        <taxon>Craniata</taxon>
        <taxon>Vertebrata</taxon>
        <taxon>Euteleostomi</taxon>
        <taxon>Mammalia</taxon>
        <taxon>Eutheria</taxon>
        <taxon>Laurasiatheria</taxon>
        <taxon>Artiodactyla</taxon>
        <taxon>Ruminantia</taxon>
        <taxon>Pecora</taxon>
        <taxon>Bovidae</taxon>
        <taxon>Caprinae</taxon>
        <taxon>Capra</taxon>
    </lineage>
</organism>
<feature type="region of interest" description="Disordered" evidence="3">
    <location>
        <begin position="1"/>
        <end position="105"/>
    </location>
</feature>
<sequence>RERVRPRAGRLSASPAGLAGPGFLRGELGGSEGRGRRRGARPRNLRPARSRAARGCGPGSRPRAGRLTGQNRGGKVSGLDGRAAEREGPQRSRDPPGHHPSSPYLRLRCPWEAREKGAEEEIHEVTVVKDFPKLQMACETERNPLGVFKCQLCALTAPYSYQGQQPPDSQSVVLLEESYVMRDPFTPDKGRFLIVGSRCSMCGRLVCVGPECSLFYSKRFCLPCVQDNVDAFPQEIQQDLEKRKVPSMRPASQRSSQP</sequence>
<reference evidence="5" key="2">
    <citation type="submission" date="2025-08" db="UniProtKB">
        <authorList>
            <consortium name="Ensembl"/>
        </authorList>
    </citation>
    <scope>IDENTIFICATION</scope>
</reference>
<evidence type="ECO:0000256" key="1">
    <source>
        <dbReference type="ARBA" id="ARBA00007917"/>
    </source>
</evidence>
<reference evidence="5" key="1">
    <citation type="submission" date="2019-03" db="EMBL/GenBank/DDBJ databases">
        <title>Genome sequencing and reference-guided assembly of Black Bengal Goat (Capra hircus).</title>
        <authorList>
            <person name="Siddiki A.Z."/>
            <person name="Baten A."/>
            <person name="Billah M."/>
            <person name="Alam M.A.U."/>
            <person name="Shawrob K.S.M."/>
            <person name="Saha S."/>
            <person name="Chowdhury M."/>
            <person name="Rahman A.H."/>
            <person name="Stear M."/>
            <person name="Miah G."/>
            <person name="Das G.B."/>
            <person name="Hossain M.M."/>
            <person name="Kumkum M."/>
            <person name="Islam M.S."/>
            <person name="Mollah A.M."/>
            <person name="Ahsan A."/>
            <person name="Tusar F."/>
            <person name="Khan M.K.I."/>
        </authorList>
    </citation>
    <scope>NUCLEOTIDE SEQUENCE [LARGE SCALE GENOMIC DNA]</scope>
</reference>
<feature type="compositionally biased region" description="Basic residues" evidence="3">
    <location>
        <begin position="35"/>
        <end position="52"/>
    </location>
</feature>
<dbReference type="AlphaFoldDB" id="A0A8C2NFF5"/>
<name>A0A8C2NFF5_CAPHI</name>
<evidence type="ECO:0000313" key="5">
    <source>
        <dbReference type="Ensembl" id="ENSCHIP00010004477.1"/>
    </source>
</evidence>
<evidence type="ECO:0000256" key="3">
    <source>
        <dbReference type="SAM" id="MobiDB-lite"/>
    </source>
</evidence>
<gene>
    <name evidence="5" type="primary">CDPF1</name>
</gene>
<feature type="compositionally biased region" description="Basic and acidic residues" evidence="3">
    <location>
        <begin position="82"/>
        <end position="97"/>
    </location>
</feature>